<comment type="subcellular location">
    <subcellularLocation>
        <location evidence="1">Cell membrane</location>
        <topology evidence="1">Peripheral membrane protein</topology>
    </subcellularLocation>
</comment>
<dbReference type="NCBIfam" id="TIGR01727">
    <property type="entry name" value="oligo_HPY"/>
    <property type="match status" value="1"/>
</dbReference>
<dbReference type="InterPro" id="IPR027417">
    <property type="entry name" value="P-loop_NTPase"/>
</dbReference>
<evidence type="ECO:0000256" key="2">
    <source>
        <dbReference type="ARBA" id="ARBA00005417"/>
    </source>
</evidence>
<dbReference type="SUPFAM" id="SSF52540">
    <property type="entry name" value="P-loop containing nucleoside triphosphate hydrolases"/>
    <property type="match status" value="1"/>
</dbReference>
<keyword evidence="6 9" id="KW-0067">ATP-binding</keyword>
<evidence type="ECO:0000313" key="10">
    <source>
        <dbReference type="Proteomes" id="UP000461880"/>
    </source>
</evidence>
<proteinExistence type="inferred from homology"/>
<dbReference type="Pfam" id="PF08352">
    <property type="entry name" value="oligo_HPY"/>
    <property type="match status" value="1"/>
</dbReference>
<organism evidence="9 10">
    <name type="scientific">Stecheria intestinalis</name>
    <dbReference type="NCBI Taxonomy" id="2606630"/>
    <lineage>
        <taxon>Bacteria</taxon>
        <taxon>Bacillati</taxon>
        <taxon>Bacillota</taxon>
        <taxon>Erysipelotrichia</taxon>
        <taxon>Erysipelotrichales</taxon>
        <taxon>Erysipelotrichaceae</taxon>
        <taxon>Stecheria</taxon>
    </lineage>
</organism>
<sequence>MTRHILEVNDLVVNFSTDQGTVYAERGITYEVNEGEIVGIVGESGSGKSVSMYSVMGLLAGNGRIESGEIILNGEDITASHFKDEKAYEKRMDEIRGKEMSMIFQDPMTFLNPTLTIGKQIKEIILNHNKVSDAEATKRAIELLKEVGINEPEKRMTQYPHEFSGGMRQRIIIAIALANKPSLVIADEPTTALDVTIQAQVLDLIKNLSKKEGSSVILITHDLGVVASMCDYIYIMYGGKIVESGTDLDIFYHPTHPYTIGLLNCITNPEDDTYKELQPIPGSPPDLLKPPVGCPFADRCSKAMKICRKQMPAFTQFTENHKSACWLNEVKRRKGESPV</sequence>
<dbReference type="InterPro" id="IPR003593">
    <property type="entry name" value="AAA+_ATPase"/>
</dbReference>
<dbReference type="FunFam" id="3.40.50.300:FF:000016">
    <property type="entry name" value="Oligopeptide ABC transporter ATP-binding component"/>
    <property type="match status" value="1"/>
</dbReference>
<dbReference type="EMBL" id="VUMN01000017">
    <property type="protein sequence ID" value="MSS58835.1"/>
    <property type="molecule type" value="Genomic_DNA"/>
</dbReference>
<dbReference type="PROSITE" id="PS50893">
    <property type="entry name" value="ABC_TRANSPORTER_2"/>
    <property type="match status" value="1"/>
</dbReference>
<evidence type="ECO:0000256" key="3">
    <source>
        <dbReference type="ARBA" id="ARBA00022448"/>
    </source>
</evidence>
<evidence type="ECO:0000259" key="8">
    <source>
        <dbReference type="PROSITE" id="PS50893"/>
    </source>
</evidence>
<dbReference type="GO" id="GO:0015833">
    <property type="term" value="P:peptide transport"/>
    <property type="evidence" value="ECO:0007669"/>
    <property type="project" value="InterPro"/>
</dbReference>
<feature type="domain" description="ABC transporter" evidence="8">
    <location>
        <begin position="6"/>
        <end position="263"/>
    </location>
</feature>
<dbReference type="GO" id="GO:0005886">
    <property type="term" value="C:plasma membrane"/>
    <property type="evidence" value="ECO:0007669"/>
    <property type="project" value="UniProtKB-SubCell"/>
</dbReference>
<comment type="caution">
    <text evidence="9">The sequence shown here is derived from an EMBL/GenBank/DDBJ whole genome shotgun (WGS) entry which is preliminary data.</text>
</comment>
<protein>
    <submittedName>
        <fullName evidence="9">ABC transporter ATP-binding protein</fullName>
    </submittedName>
</protein>
<keyword evidence="7" id="KW-0472">Membrane</keyword>
<dbReference type="PANTHER" id="PTHR43297:SF2">
    <property type="entry name" value="DIPEPTIDE TRANSPORT ATP-BINDING PROTEIN DPPD"/>
    <property type="match status" value="1"/>
</dbReference>
<accession>A0A7X2TG61</accession>
<reference evidence="9 10" key="1">
    <citation type="submission" date="2019-08" db="EMBL/GenBank/DDBJ databases">
        <title>In-depth cultivation of the pig gut microbiome towards novel bacterial diversity and tailored functional studies.</title>
        <authorList>
            <person name="Wylensek D."/>
            <person name="Hitch T.C.A."/>
            <person name="Clavel T."/>
        </authorList>
    </citation>
    <scope>NUCLEOTIDE SEQUENCE [LARGE SCALE GENOMIC DNA]</scope>
    <source>
        <strain evidence="9 10">Oil+RF-744-GAM-WT-6</strain>
    </source>
</reference>
<dbReference type="Pfam" id="PF00005">
    <property type="entry name" value="ABC_tran"/>
    <property type="match status" value="1"/>
</dbReference>
<dbReference type="AlphaFoldDB" id="A0A7X2TG61"/>
<gene>
    <name evidence="9" type="ORF">FYJ51_07925</name>
</gene>
<dbReference type="Proteomes" id="UP000461880">
    <property type="component" value="Unassembled WGS sequence"/>
</dbReference>
<dbReference type="PANTHER" id="PTHR43297">
    <property type="entry name" value="OLIGOPEPTIDE TRANSPORT ATP-BINDING PROTEIN APPD"/>
    <property type="match status" value="1"/>
</dbReference>
<keyword evidence="3" id="KW-0813">Transport</keyword>
<dbReference type="CDD" id="cd03257">
    <property type="entry name" value="ABC_NikE_OppD_transporters"/>
    <property type="match status" value="1"/>
</dbReference>
<keyword evidence="4" id="KW-1003">Cell membrane</keyword>
<evidence type="ECO:0000313" key="9">
    <source>
        <dbReference type="EMBL" id="MSS58835.1"/>
    </source>
</evidence>
<dbReference type="GO" id="GO:0005524">
    <property type="term" value="F:ATP binding"/>
    <property type="evidence" value="ECO:0007669"/>
    <property type="project" value="UniProtKB-KW"/>
</dbReference>
<dbReference type="InterPro" id="IPR050388">
    <property type="entry name" value="ABC_Ni/Peptide_Import"/>
</dbReference>
<evidence type="ECO:0000256" key="7">
    <source>
        <dbReference type="ARBA" id="ARBA00023136"/>
    </source>
</evidence>
<dbReference type="PROSITE" id="PS00211">
    <property type="entry name" value="ABC_TRANSPORTER_1"/>
    <property type="match status" value="1"/>
</dbReference>
<evidence type="ECO:0000256" key="6">
    <source>
        <dbReference type="ARBA" id="ARBA00022840"/>
    </source>
</evidence>
<dbReference type="GO" id="GO:0016887">
    <property type="term" value="F:ATP hydrolysis activity"/>
    <property type="evidence" value="ECO:0007669"/>
    <property type="project" value="InterPro"/>
</dbReference>
<dbReference type="InterPro" id="IPR017871">
    <property type="entry name" value="ABC_transporter-like_CS"/>
</dbReference>
<dbReference type="InterPro" id="IPR013563">
    <property type="entry name" value="Oligopep_ABC_C"/>
</dbReference>
<evidence type="ECO:0000256" key="5">
    <source>
        <dbReference type="ARBA" id="ARBA00022741"/>
    </source>
</evidence>
<dbReference type="RefSeq" id="WP_154504804.1">
    <property type="nucleotide sequence ID" value="NZ_VUMN01000017.1"/>
</dbReference>
<evidence type="ECO:0000256" key="1">
    <source>
        <dbReference type="ARBA" id="ARBA00004202"/>
    </source>
</evidence>
<dbReference type="SMART" id="SM00382">
    <property type="entry name" value="AAA"/>
    <property type="match status" value="1"/>
</dbReference>
<comment type="similarity">
    <text evidence="2">Belongs to the ABC transporter superfamily.</text>
</comment>
<dbReference type="InterPro" id="IPR003439">
    <property type="entry name" value="ABC_transporter-like_ATP-bd"/>
</dbReference>
<keyword evidence="10" id="KW-1185">Reference proteome</keyword>
<dbReference type="Gene3D" id="3.40.50.300">
    <property type="entry name" value="P-loop containing nucleotide triphosphate hydrolases"/>
    <property type="match status" value="1"/>
</dbReference>
<evidence type="ECO:0000256" key="4">
    <source>
        <dbReference type="ARBA" id="ARBA00022475"/>
    </source>
</evidence>
<keyword evidence="5" id="KW-0547">Nucleotide-binding</keyword>
<name>A0A7X2TG61_9FIRM</name>